<evidence type="ECO:0000259" key="15">
    <source>
        <dbReference type="Pfam" id="PF01726"/>
    </source>
</evidence>
<feature type="active site" description="For autocatalytic cleavage activity" evidence="12">
    <location>
        <position position="132"/>
    </location>
</feature>
<dbReference type="RefSeq" id="WP_329776153.1">
    <property type="nucleotide sequence ID" value="NZ_JAYDYW010000011.1"/>
</dbReference>
<keyword evidence="3 12" id="KW-0235">DNA replication</keyword>
<dbReference type="InterPro" id="IPR036390">
    <property type="entry name" value="WH_DNA-bd_sf"/>
</dbReference>
<name>A0ABU7G9R8_9ALTE</name>
<evidence type="ECO:0000256" key="1">
    <source>
        <dbReference type="ARBA" id="ARBA00007484"/>
    </source>
</evidence>
<keyword evidence="9 12" id="KW-0804">Transcription</keyword>
<evidence type="ECO:0000256" key="8">
    <source>
        <dbReference type="ARBA" id="ARBA00023125"/>
    </source>
</evidence>
<evidence type="ECO:0000256" key="9">
    <source>
        <dbReference type="ARBA" id="ARBA00023163"/>
    </source>
</evidence>
<keyword evidence="11 12" id="KW-0742">SOS response</keyword>
<dbReference type="InterPro" id="IPR050077">
    <property type="entry name" value="LexA_repressor"/>
</dbReference>
<protein>
    <recommendedName>
        <fullName evidence="12">LexA repressor</fullName>
        <ecNumber evidence="12">3.4.21.88</ecNumber>
    </recommendedName>
</protein>
<organism evidence="16 17">
    <name type="scientific">Agarivorans aestuarii</name>
    <dbReference type="NCBI Taxonomy" id="1563703"/>
    <lineage>
        <taxon>Bacteria</taxon>
        <taxon>Pseudomonadati</taxon>
        <taxon>Pseudomonadota</taxon>
        <taxon>Gammaproteobacteria</taxon>
        <taxon>Alteromonadales</taxon>
        <taxon>Alteromonadaceae</taxon>
        <taxon>Agarivorans</taxon>
    </lineage>
</organism>
<dbReference type="InterPro" id="IPR036286">
    <property type="entry name" value="LexA/Signal_pep-like_sf"/>
</dbReference>
<feature type="site" description="Cleavage; by autolysis" evidence="12">
    <location>
        <begin position="97"/>
        <end position="98"/>
    </location>
</feature>
<dbReference type="Pfam" id="PF01726">
    <property type="entry name" value="LexA_DNA_bind"/>
    <property type="match status" value="1"/>
</dbReference>
<keyword evidence="17" id="KW-1185">Reference proteome</keyword>
<evidence type="ECO:0000256" key="4">
    <source>
        <dbReference type="ARBA" id="ARBA00022763"/>
    </source>
</evidence>
<dbReference type="Proteomes" id="UP001310248">
    <property type="component" value="Unassembled WGS sequence"/>
</dbReference>
<sequence>MKPLTPRQTEVFELIRRHISDTGMPPTRAEIAKELGFRSANAAEEHLRALAKKGAIEMIPGASRGIRLSEEYLPASANESAAEEAEPGLPLIGQVAAGEPILAQEHVESHYAVDANLFNPHADYLLRVQGMSMKDIGIMDGDLLAVHKTNDVHNGQVVVARLEDDVTVKRFERDGKMVYLHPENEELSTIEVDLEYQSIEIEGLAVGIIRTADWM</sequence>
<accession>A0ABU7G9R8</accession>
<keyword evidence="10 12" id="KW-0234">DNA repair</keyword>
<evidence type="ECO:0000256" key="6">
    <source>
        <dbReference type="ARBA" id="ARBA00022813"/>
    </source>
</evidence>
<evidence type="ECO:0000313" key="16">
    <source>
        <dbReference type="EMBL" id="MEE1675205.1"/>
    </source>
</evidence>
<comment type="catalytic activity">
    <reaction evidence="12">
        <text>Hydrolysis of Ala-|-Gly bond in repressor LexA.</text>
        <dbReference type="EC" id="3.4.21.88"/>
    </reaction>
</comment>
<proteinExistence type="inferred from homology"/>
<gene>
    <name evidence="12 16" type="primary">lexA</name>
    <name evidence="16" type="ORF">SNR37_000530</name>
</gene>
<dbReference type="InterPro" id="IPR039418">
    <property type="entry name" value="LexA-like"/>
</dbReference>
<evidence type="ECO:0000256" key="10">
    <source>
        <dbReference type="ARBA" id="ARBA00023204"/>
    </source>
</evidence>
<dbReference type="InterPro" id="IPR006200">
    <property type="entry name" value="LexA"/>
</dbReference>
<keyword evidence="8 12" id="KW-0238">DNA-binding</keyword>
<dbReference type="PANTHER" id="PTHR33516">
    <property type="entry name" value="LEXA REPRESSOR"/>
    <property type="match status" value="1"/>
</dbReference>
<evidence type="ECO:0000313" key="17">
    <source>
        <dbReference type="Proteomes" id="UP001310248"/>
    </source>
</evidence>
<comment type="caution">
    <text evidence="16">The sequence shown here is derived from an EMBL/GenBank/DDBJ whole genome shotgun (WGS) entry which is preliminary data.</text>
</comment>
<feature type="domain" description="Peptidase S24/S26A/S26B/S26C" evidence="14">
    <location>
        <begin position="90"/>
        <end position="205"/>
    </location>
</feature>
<keyword evidence="5 12" id="KW-0378">Hydrolase</keyword>
<dbReference type="InterPro" id="IPR006197">
    <property type="entry name" value="Peptidase_S24_LexA"/>
</dbReference>
<dbReference type="SUPFAM" id="SSF46785">
    <property type="entry name" value="Winged helix' DNA-binding domain"/>
    <property type="match status" value="1"/>
</dbReference>
<dbReference type="NCBIfam" id="TIGR00498">
    <property type="entry name" value="lexA"/>
    <property type="match status" value="1"/>
</dbReference>
<keyword evidence="4 12" id="KW-0227">DNA damage</keyword>
<dbReference type="CDD" id="cd06529">
    <property type="entry name" value="S24_LexA-like"/>
    <property type="match status" value="1"/>
</dbReference>
<evidence type="ECO:0000256" key="5">
    <source>
        <dbReference type="ARBA" id="ARBA00022801"/>
    </source>
</evidence>
<feature type="domain" description="LexA repressor DNA-binding" evidence="15">
    <location>
        <begin position="1"/>
        <end position="65"/>
    </location>
</feature>
<dbReference type="Gene3D" id="2.10.109.10">
    <property type="entry name" value="Umud Fragment, subunit A"/>
    <property type="match status" value="1"/>
</dbReference>
<evidence type="ECO:0000256" key="11">
    <source>
        <dbReference type="ARBA" id="ARBA00023236"/>
    </source>
</evidence>
<dbReference type="InterPro" id="IPR006199">
    <property type="entry name" value="LexA_DNA-bd_dom"/>
</dbReference>
<comment type="similarity">
    <text evidence="1 12 13">Belongs to the peptidase S24 family.</text>
</comment>
<dbReference type="PRINTS" id="PR00726">
    <property type="entry name" value="LEXASERPTASE"/>
</dbReference>
<keyword evidence="6 12" id="KW-0068">Autocatalytic cleavage</keyword>
<evidence type="ECO:0000259" key="14">
    <source>
        <dbReference type="Pfam" id="PF00717"/>
    </source>
</evidence>
<comment type="function">
    <text evidence="12">Represses a number of genes involved in the response to DNA damage (SOS response), including recA and lexA. In the presence of single-stranded DNA, RecA interacts with LexA causing an autocatalytic cleavage which disrupts the DNA-binding part of LexA, leading to derepression of the SOS regulon and eventually DNA repair.</text>
</comment>
<dbReference type="InterPro" id="IPR015927">
    <property type="entry name" value="Peptidase_S24_S26A/B/C"/>
</dbReference>
<keyword evidence="2 12" id="KW-0678">Repressor</keyword>
<dbReference type="HAMAP" id="MF_00015">
    <property type="entry name" value="LexA"/>
    <property type="match status" value="1"/>
</dbReference>
<evidence type="ECO:0000256" key="7">
    <source>
        <dbReference type="ARBA" id="ARBA00023015"/>
    </source>
</evidence>
<reference evidence="16 17" key="2">
    <citation type="submission" date="2023-12" db="EMBL/GenBank/DDBJ databases">
        <authorList>
            <consortium name="Cladostephus spongiosus"/>
            <person name="Lorente B."/>
            <person name="Cabral C."/>
            <person name="Frias J."/>
            <person name="Faria J."/>
            <person name="Toubarro D."/>
        </authorList>
    </citation>
    <scope>NUCLEOTIDE SEQUENCE [LARGE SCALE GENOMIC DNA]</scope>
    <source>
        <strain evidence="16 17">ZMCS4</strain>
    </source>
</reference>
<dbReference type="EC" id="3.4.21.88" evidence="12"/>
<reference evidence="17" key="1">
    <citation type="submission" date="2023-07" db="EMBL/GenBank/DDBJ databases">
        <title>Draft genome sequence of Agarivorans aestuarii strain ZMCS4, a CAZymes producing bacteria isolated from the marine brown algae Clodostephus spongiosus.</title>
        <authorList>
            <person name="Lorente B."/>
            <person name="Cabral C."/>
            <person name="Frias J."/>
            <person name="Faria J."/>
            <person name="Toubarro D."/>
        </authorList>
    </citation>
    <scope>NUCLEOTIDE SEQUENCE [LARGE SCALE GENOMIC DNA]</scope>
    <source>
        <strain evidence="17">ZMCS4</strain>
    </source>
</reference>
<comment type="subunit">
    <text evidence="12">Homodimer.</text>
</comment>
<dbReference type="InterPro" id="IPR036388">
    <property type="entry name" value="WH-like_DNA-bd_sf"/>
</dbReference>
<feature type="active site" description="For autocatalytic cleavage activity" evidence="12">
    <location>
        <position position="169"/>
    </location>
</feature>
<dbReference type="Gene3D" id="1.10.10.10">
    <property type="entry name" value="Winged helix-like DNA-binding domain superfamily/Winged helix DNA-binding domain"/>
    <property type="match status" value="1"/>
</dbReference>
<dbReference type="Pfam" id="PF00717">
    <property type="entry name" value="Peptidase_S24"/>
    <property type="match status" value="1"/>
</dbReference>
<dbReference type="GO" id="GO:0004252">
    <property type="term" value="F:serine-type endopeptidase activity"/>
    <property type="evidence" value="ECO:0007669"/>
    <property type="project" value="UniProtKB-EC"/>
</dbReference>
<evidence type="ECO:0000256" key="2">
    <source>
        <dbReference type="ARBA" id="ARBA00022491"/>
    </source>
</evidence>
<evidence type="ECO:0000256" key="3">
    <source>
        <dbReference type="ARBA" id="ARBA00022705"/>
    </source>
</evidence>
<dbReference type="PANTHER" id="PTHR33516:SF2">
    <property type="entry name" value="LEXA REPRESSOR-RELATED"/>
    <property type="match status" value="1"/>
</dbReference>
<dbReference type="EMBL" id="JAYDYW010000011">
    <property type="protein sequence ID" value="MEE1675205.1"/>
    <property type="molecule type" value="Genomic_DNA"/>
</dbReference>
<evidence type="ECO:0000256" key="12">
    <source>
        <dbReference type="HAMAP-Rule" id="MF_00015"/>
    </source>
</evidence>
<feature type="DNA-binding region" description="H-T-H motif" evidence="12">
    <location>
        <begin position="28"/>
        <end position="48"/>
    </location>
</feature>
<evidence type="ECO:0000256" key="13">
    <source>
        <dbReference type="RuleBase" id="RU003991"/>
    </source>
</evidence>
<dbReference type="SUPFAM" id="SSF51306">
    <property type="entry name" value="LexA/Signal peptidase"/>
    <property type="match status" value="1"/>
</dbReference>
<keyword evidence="7 12" id="KW-0805">Transcription regulation</keyword>